<feature type="domain" description="Alpha/beta hydrolase fold-3" evidence="2">
    <location>
        <begin position="23"/>
        <end position="222"/>
    </location>
</feature>
<dbReference type="SUPFAM" id="SSF53474">
    <property type="entry name" value="alpha/beta-Hydrolases"/>
    <property type="match status" value="1"/>
</dbReference>
<evidence type="ECO:0000256" key="1">
    <source>
        <dbReference type="ARBA" id="ARBA00022801"/>
    </source>
</evidence>
<evidence type="ECO:0000259" key="2">
    <source>
        <dbReference type="Pfam" id="PF07859"/>
    </source>
</evidence>
<dbReference type="InterPro" id="IPR050300">
    <property type="entry name" value="GDXG_lipolytic_enzyme"/>
</dbReference>
<keyword evidence="4" id="KW-1185">Reference proteome</keyword>
<dbReference type="KEGG" id="msei:MSEDJ_12310"/>
<organism evidence="3 4">
    <name type="scientific">Mycolicibacterium sediminis</name>
    <dbReference type="NCBI Taxonomy" id="1286180"/>
    <lineage>
        <taxon>Bacteria</taxon>
        <taxon>Bacillati</taxon>
        <taxon>Actinomycetota</taxon>
        <taxon>Actinomycetes</taxon>
        <taxon>Mycobacteriales</taxon>
        <taxon>Mycobacteriaceae</taxon>
        <taxon>Mycolicibacterium</taxon>
    </lineage>
</organism>
<keyword evidence="1" id="KW-0378">Hydrolase</keyword>
<evidence type="ECO:0000313" key="4">
    <source>
        <dbReference type="Proteomes" id="UP000467193"/>
    </source>
</evidence>
<dbReference type="EMBL" id="AP022588">
    <property type="protein sequence ID" value="BBY27135.1"/>
    <property type="molecule type" value="Genomic_DNA"/>
</dbReference>
<dbReference type="GO" id="GO:0016787">
    <property type="term" value="F:hydrolase activity"/>
    <property type="evidence" value="ECO:0007669"/>
    <property type="project" value="UniProtKB-KW"/>
</dbReference>
<dbReference type="Gene3D" id="3.40.50.1820">
    <property type="entry name" value="alpha/beta hydrolase"/>
    <property type="match status" value="1"/>
</dbReference>
<dbReference type="Proteomes" id="UP000467193">
    <property type="component" value="Chromosome"/>
</dbReference>
<sequence length="250" mass="26748">MTLPSGISLRVHRPPQGGDGSGLLWVHGGGYVLGNAAMDDGWCRRLTRELETTVVAVDYRLAPSHPFPAPLDDCYDALRWTATQPAIDSARIAVAGASAGGGLAAALALLARDRGEIVLAAQVLVYPMLDDRTADRHDADAAHRRLWNNSSNRLGWSAYLGGADPSTAVPARRVDLRGLPATWVGVGTLDVLYAESMAYAHRLRAAEVNCELEVVSGGFHGFDAVAPKTAVTADFLRSQREFLHRALASR</sequence>
<dbReference type="PANTHER" id="PTHR48081">
    <property type="entry name" value="AB HYDROLASE SUPERFAMILY PROTEIN C4A8.06C"/>
    <property type="match status" value="1"/>
</dbReference>
<dbReference type="PANTHER" id="PTHR48081:SF8">
    <property type="entry name" value="ALPHA_BETA HYDROLASE FOLD-3 DOMAIN-CONTAINING PROTEIN-RELATED"/>
    <property type="match status" value="1"/>
</dbReference>
<accession>A0A7I7QLH0</accession>
<protein>
    <submittedName>
        <fullName evidence="3">Esterase</fullName>
    </submittedName>
</protein>
<evidence type="ECO:0000313" key="3">
    <source>
        <dbReference type="EMBL" id="BBY27135.1"/>
    </source>
</evidence>
<dbReference type="AlphaFoldDB" id="A0A7I7QLH0"/>
<dbReference type="InterPro" id="IPR013094">
    <property type="entry name" value="AB_hydrolase_3"/>
</dbReference>
<name>A0A7I7QLH0_9MYCO</name>
<dbReference type="InterPro" id="IPR029058">
    <property type="entry name" value="AB_hydrolase_fold"/>
</dbReference>
<dbReference type="Pfam" id="PF07859">
    <property type="entry name" value="Abhydrolase_3"/>
    <property type="match status" value="1"/>
</dbReference>
<reference evidence="3 4" key="1">
    <citation type="journal article" date="2019" name="Emerg. Microbes Infect.">
        <title>Comprehensive subspecies identification of 175 nontuberculous mycobacteria species based on 7547 genomic profiles.</title>
        <authorList>
            <person name="Matsumoto Y."/>
            <person name="Kinjo T."/>
            <person name="Motooka D."/>
            <person name="Nabeya D."/>
            <person name="Jung N."/>
            <person name="Uechi K."/>
            <person name="Horii T."/>
            <person name="Iida T."/>
            <person name="Fujita J."/>
            <person name="Nakamura S."/>
        </authorList>
    </citation>
    <scope>NUCLEOTIDE SEQUENCE [LARGE SCALE GENOMIC DNA]</scope>
    <source>
        <strain evidence="3 4">JCM 17899</strain>
    </source>
</reference>
<gene>
    <name evidence="3" type="ORF">MSEDJ_12310</name>
</gene>
<proteinExistence type="predicted"/>